<reference evidence="2" key="1">
    <citation type="submission" date="2016-10" db="EMBL/GenBank/DDBJ databases">
        <authorList>
            <person name="Benchimol M."/>
            <person name="Almeida L.G."/>
            <person name="Vasconcelos A.T."/>
            <person name="Perreira-Neves A."/>
            <person name="Rosa I.A."/>
            <person name="Tasca T."/>
            <person name="Bogo M.R."/>
            <person name="de Souza W."/>
        </authorList>
    </citation>
    <scope>NUCLEOTIDE SEQUENCE [LARGE SCALE GENOMIC DNA]</scope>
    <source>
        <strain evidence="2">K</strain>
    </source>
</reference>
<dbReference type="EMBL" id="MLAK01000826">
    <property type="protein sequence ID" value="OHT03498.1"/>
    <property type="molecule type" value="Genomic_DNA"/>
</dbReference>
<gene>
    <name evidence="2" type="ORF">TRFO_29169</name>
</gene>
<feature type="region of interest" description="Disordered" evidence="1">
    <location>
        <begin position="152"/>
        <end position="177"/>
    </location>
</feature>
<dbReference type="VEuPathDB" id="TrichDB:TRFO_29169"/>
<evidence type="ECO:0000313" key="3">
    <source>
        <dbReference type="Proteomes" id="UP000179807"/>
    </source>
</evidence>
<sequence>MPYLYISGCSFHSDSKGINAHDLIVSSGVFNNLYYHSNFEGDSPFVQVQQISVMYLEVKSTIRIQFENNQWKVFYYRSSTYNNVLAGGIPYNWAKTFNIITVTLNFNLFISVSSVTTLGNVNITVGQVSIGSDPGSAKLLYDIPGYPGDGMTKETTKSLQSQTPGAWDSVEKSTVTH</sequence>
<organism evidence="2 3">
    <name type="scientific">Tritrichomonas foetus</name>
    <dbReference type="NCBI Taxonomy" id="1144522"/>
    <lineage>
        <taxon>Eukaryota</taxon>
        <taxon>Metamonada</taxon>
        <taxon>Parabasalia</taxon>
        <taxon>Tritrichomonadida</taxon>
        <taxon>Tritrichomonadidae</taxon>
        <taxon>Tritrichomonas</taxon>
    </lineage>
</organism>
<dbReference type="Proteomes" id="UP000179807">
    <property type="component" value="Unassembled WGS sequence"/>
</dbReference>
<proteinExistence type="predicted"/>
<comment type="caution">
    <text evidence="2">The sequence shown here is derived from an EMBL/GenBank/DDBJ whole genome shotgun (WGS) entry which is preliminary data.</text>
</comment>
<accession>A0A1J4JXU0</accession>
<keyword evidence="3" id="KW-1185">Reference proteome</keyword>
<dbReference type="RefSeq" id="XP_068356634.1">
    <property type="nucleotide sequence ID" value="XM_068506620.1"/>
</dbReference>
<evidence type="ECO:0000313" key="2">
    <source>
        <dbReference type="EMBL" id="OHT03498.1"/>
    </source>
</evidence>
<protein>
    <submittedName>
        <fullName evidence="2">Uncharacterized protein</fullName>
    </submittedName>
</protein>
<evidence type="ECO:0000256" key="1">
    <source>
        <dbReference type="SAM" id="MobiDB-lite"/>
    </source>
</evidence>
<dbReference type="AlphaFoldDB" id="A0A1J4JXU0"/>
<dbReference type="GeneID" id="94841324"/>
<name>A0A1J4JXU0_9EUKA</name>